<name>A0AAV2HDW3_LYMST</name>
<protein>
    <recommendedName>
        <fullName evidence="4">CX domain-containing protein</fullName>
    </recommendedName>
</protein>
<reference evidence="2 3" key="1">
    <citation type="submission" date="2024-04" db="EMBL/GenBank/DDBJ databases">
        <authorList>
            <consortium name="Genoscope - CEA"/>
            <person name="William W."/>
        </authorList>
    </citation>
    <scope>NUCLEOTIDE SEQUENCE [LARGE SCALE GENOMIC DNA]</scope>
</reference>
<comment type="caution">
    <text evidence="2">The sequence shown here is derived from an EMBL/GenBank/DDBJ whole genome shotgun (WGS) entry which is preliminary data.</text>
</comment>
<dbReference type="EMBL" id="CAXITT010000105">
    <property type="protein sequence ID" value="CAL1532085.1"/>
    <property type="molecule type" value="Genomic_DNA"/>
</dbReference>
<keyword evidence="3" id="KW-1185">Reference proteome</keyword>
<keyword evidence="1" id="KW-1133">Transmembrane helix</keyword>
<evidence type="ECO:0008006" key="4">
    <source>
        <dbReference type="Google" id="ProtNLM"/>
    </source>
</evidence>
<dbReference type="Proteomes" id="UP001497497">
    <property type="component" value="Unassembled WGS sequence"/>
</dbReference>
<keyword evidence="1" id="KW-0472">Membrane</keyword>
<keyword evidence="1" id="KW-0812">Transmembrane</keyword>
<evidence type="ECO:0000256" key="1">
    <source>
        <dbReference type="SAM" id="Phobius"/>
    </source>
</evidence>
<dbReference type="AlphaFoldDB" id="A0AAV2HDW3"/>
<sequence>QEFTNQELQVFHGDAMFIPSEQDGDYVRADYFNRRYYLQSRGVWTSSNTTGVLCYDDVVCQDECCHDMDFGMPYCCSKYMGFIYLGLMVGAGAIVAVLVIACYICMTKTERQLEAAGMLLFEK</sequence>
<feature type="non-terminal residue" evidence="2">
    <location>
        <position position="1"/>
    </location>
</feature>
<feature type="transmembrane region" description="Helical" evidence="1">
    <location>
        <begin position="82"/>
        <end position="106"/>
    </location>
</feature>
<evidence type="ECO:0000313" key="3">
    <source>
        <dbReference type="Proteomes" id="UP001497497"/>
    </source>
</evidence>
<proteinExistence type="predicted"/>
<accession>A0AAV2HDW3</accession>
<gene>
    <name evidence="2" type="ORF">GSLYS_00006164001</name>
</gene>
<evidence type="ECO:0000313" key="2">
    <source>
        <dbReference type="EMBL" id="CAL1532085.1"/>
    </source>
</evidence>
<organism evidence="2 3">
    <name type="scientific">Lymnaea stagnalis</name>
    <name type="common">Great pond snail</name>
    <name type="synonym">Helix stagnalis</name>
    <dbReference type="NCBI Taxonomy" id="6523"/>
    <lineage>
        <taxon>Eukaryota</taxon>
        <taxon>Metazoa</taxon>
        <taxon>Spiralia</taxon>
        <taxon>Lophotrochozoa</taxon>
        <taxon>Mollusca</taxon>
        <taxon>Gastropoda</taxon>
        <taxon>Heterobranchia</taxon>
        <taxon>Euthyneura</taxon>
        <taxon>Panpulmonata</taxon>
        <taxon>Hygrophila</taxon>
        <taxon>Lymnaeoidea</taxon>
        <taxon>Lymnaeidae</taxon>
        <taxon>Lymnaea</taxon>
    </lineage>
</organism>